<dbReference type="EMBL" id="UINC01097251">
    <property type="protein sequence ID" value="SVC54812.1"/>
    <property type="molecule type" value="Genomic_DNA"/>
</dbReference>
<proteinExistence type="predicted"/>
<sequence length="61" mass="6942">MLQQFFLFFGQVNRGFNHSLNVHIALTAPAHLGHALATQAVLLARLRTLKQRHRYTTTVQS</sequence>
<gene>
    <name evidence="1" type="ORF">METZ01_LOCUS307666</name>
</gene>
<dbReference type="AlphaFoldDB" id="A0A382N4W0"/>
<feature type="non-terminal residue" evidence="1">
    <location>
        <position position="61"/>
    </location>
</feature>
<organism evidence="1">
    <name type="scientific">marine metagenome</name>
    <dbReference type="NCBI Taxonomy" id="408172"/>
    <lineage>
        <taxon>unclassified sequences</taxon>
        <taxon>metagenomes</taxon>
        <taxon>ecological metagenomes</taxon>
    </lineage>
</organism>
<accession>A0A382N4W0</accession>
<reference evidence="1" key="1">
    <citation type="submission" date="2018-05" db="EMBL/GenBank/DDBJ databases">
        <authorList>
            <person name="Lanie J.A."/>
            <person name="Ng W.-L."/>
            <person name="Kazmierczak K.M."/>
            <person name="Andrzejewski T.M."/>
            <person name="Davidsen T.M."/>
            <person name="Wayne K.J."/>
            <person name="Tettelin H."/>
            <person name="Glass J.I."/>
            <person name="Rusch D."/>
            <person name="Podicherti R."/>
            <person name="Tsui H.-C.T."/>
            <person name="Winkler M.E."/>
        </authorList>
    </citation>
    <scope>NUCLEOTIDE SEQUENCE</scope>
</reference>
<name>A0A382N4W0_9ZZZZ</name>
<protein>
    <submittedName>
        <fullName evidence="1">Uncharacterized protein</fullName>
    </submittedName>
</protein>
<evidence type="ECO:0000313" key="1">
    <source>
        <dbReference type="EMBL" id="SVC54812.1"/>
    </source>
</evidence>